<sequence length="200" mass="21352">MARQDEEDDPEVIQCNCEYLAACYGLQMLFFFLVGILAVLAAMSVTTAAIAGTERPMAAMLFGFALLSDAIGLTILTSRCLYCRAHKVVKPCQQLHLRNVPAYIGLALVTMSSAIAVASDALWGLVDFLDIAGAVLLFLAVPLSKPRGNYIDVEDEERPTDPQVPHAQEATGEPTGNDVNQPTGEPIFVEAVVVGQAGPT</sequence>
<evidence type="ECO:0000313" key="4">
    <source>
        <dbReference type="Proteomes" id="UP000604046"/>
    </source>
</evidence>
<dbReference type="AlphaFoldDB" id="A0A812TP04"/>
<dbReference type="Proteomes" id="UP000604046">
    <property type="component" value="Unassembled WGS sequence"/>
</dbReference>
<gene>
    <name evidence="3" type="ORF">SNAT2548_LOCUS29794</name>
</gene>
<feature type="transmembrane region" description="Helical" evidence="2">
    <location>
        <begin position="57"/>
        <end position="76"/>
    </location>
</feature>
<organism evidence="3 4">
    <name type="scientific">Symbiodinium natans</name>
    <dbReference type="NCBI Taxonomy" id="878477"/>
    <lineage>
        <taxon>Eukaryota</taxon>
        <taxon>Sar</taxon>
        <taxon>Alveolata</taxon>
        <taxon>Dinophyceae</taxon>
        <taxon>Suessiales</taxon>
        <taxon>Symbiodiniaceae</taxon>
        <taxon>Symbiodinium</taxon>
    </lineage>
</organism>
<reference evidence="3" key="1">
    <citation type="submission" date="2021-02" db="EMBL/GenBank/DDBJ databases">
        <authorList>
            <person name="Dougan E. K."/>
            <person name="Rhodes N."/>
            <person name="Thang M."/>
            <person name="Chan C."/>
        </authorList>
    </citation>
    <scope>NUCLEOTIDE SEQUENCE</scope>
</reference>
<feature type="transmembrane region" description="Helical" evidence="2">
    <location>
        <begin position="29"/>
        <end position="51"/>
    </location>
</feature>
<dbReference type="EMBL" id="CAJNDS010002576">
    <property type="protein sequence ID" value="CAE7531745.1"/>
    <property type="molecule type" value="Genomic_DNA"/>
</dbReference>
<keyword evidence="4" id="KW-1185">Reference proteome</keyword>
<evidence type="ECO:0000256" key="1">
    <source>
        <dbReference type="SAM" id="MobiDB-lite"/>
    </source>
</evidence>
<evidence type="ECO:0000256" key="2">
    <source>
        <dbReference type="SAM" id="Phobius"/>
    </source>
</evidence>
<protein>
    <submittedName>
        <fullName evidence="3">Uncharacterized protein</fullName>
    </submittedName>
</protein>
<evidence type="ECO:0000313" key="3">
    <source>
        <dbReference type="EMBL" id="CAE7531745.1"/>
    </source>
</evidence>
<keyword evidence="2" id="KW-0812">Transmembrane</keyword>
<feature type="transmembrane region" description="Helical" evidence="2">
    <location>
        <begin position="97"/>
        <end position="116"/>
    </location>
</feature>
<proteinExistence type="predicted"/>
<comment type="caution">
    <text evidence="3">The sequence shown here is derived from an EMBL/GenBank/DDBJ whole genome shotgun (WGS) entry which is preliminary data.</text>
</comment>
<name>A0A812TP04_9DINO</name>
<keyword evidence="2" id="KW-0472">Membrane</keyword>
<accession>A0A812TP04</accession>
<keyword evidence="2" id="KW-1133">Transmembrane helix</keyword>
<feature type="transmembrane region" description="Helical" evidence="2">
    <location>
        <begin position="122"/>
        <end position="141"/>
    </location>
</feature>
<feature type="region of interest" description="Disordered" evidence="1">
    <location>
        <begin position="152"/>
        <end position="184"/>
    </location>
</feature>